<dbReference type="EMBL" id="CAJZBQ010000046">
    <property type="protein sequence ID" value="CAG9328813.1"/>
    <property type="molecule type" value="Genomic_DNA"/>
</dbReference>
<comment type="caution">
    <text evidence="1">The sequence shown here is derived from an EMBL/GenBank/DDBJ whole genome shotgun (WGS) entry which is preliminary data.</text>
</comment>
<dbReference type="AlphaFoldDB" id="A0AAU9JSU6"/>
<dbReference type="Proteomes" id="UP001162131">
    <property type="component" value="Unassembled WGS sequence"/>
</dbReference>
<keyword evidence="2" id="KW-1185">Reference proteome</keyword>
<accession>A0AAU9JSU6</accession>
<evidence type="ECO:0000313" key="1">
    <source>
        <dbReference type="EMBL" id="CAG9328813.1"/>
    </source>
</evidence>
<proteinExistence type="predicted"/>
<name>A0AAU9JSU6_9CILI</name>
<gene>
    <name evidence="1" type="ORF">BSTOLATCC_MIC46803</name>
</gene>
<organism evidence="1 2">
    <name type="scientific">Blepharisma stoltei</name>
    <dbReference type="NCBI Taxonomy" id="1481888"/>
    <lineage>
        <taxon>Eukaryota</taxon>
        <taxon>Sar</taxon>
        <taxon>Alveolata</taxon>
        <taxon>Ciliophora</taxon>
        <taxon>Postciliodesmatophora</taxon>
        <taxon>Heterotrichea</taxon>
        <taxon>Heterotrichida</taxon>
        <taxon>Blepharismidae</taxon>
        <taxon>Blepharisma</taxon>
    </lineage>
</organism>
<evidence type="ECO:0000313" key="2">
    <source>
        <dbReference type="Proteomes" id="UP001162131"/>
    </source>
</evidence>
<protein>
    <submittedName>
        <fullName evidence="1">Uncharacterized protein</fullName>
    </submittedName>
</protein>
<reference evidence="1" key="1">
    <citation type="submission" date="2021-09" db="EMBL/GenBank/DDBJ databases">
        <authorList>
            <consortium name="AG Swart"/>
            <person name="Singh M."/>
            <person name="Singh A."/>
            <person name="Seah K."/>
            <person name="Emmerich C."/>
        </authorList>
    </citation>
    <scope>NUCLEOTIDE SEQUENCE</scope>
    <source>
        <strain evidence="1">ATCC30299</strain>
    </source>
</reference>
<sequence length="92" mass="10742">MESSNSPPQSSPENNDLLLLINSLKEEQRAFEAEERYIEAQITAKKIVELKQKLKRDQVAELKSKQNEERETVEHSYQAEVAEFNSHWNKVI</sequence>